<dbReference type="AlphaFoldDB" id="A0A3A4BXE7"/>
<keyword evidence="1" id="KW-0489">Methyltransferase</keyword>
<dbReference type="EMBL" id="QZEY01000001">
    <property type="protein sequence ID" value="RJL36228.1"/>
    <property type="molecule type" value="Genomic_DNA"/>
</dbReference>
<evidence type="ECO:0000313" key="2">
    <source>
        <dbReference type="Proteomes" id="UP000265768"/>
    </source>
</evidence>
<keyword evidence="2" id="KW-1185">Reference proteome</keyword>
<dbReference type="Proteomes" id="UP000265768">
    <property type="component" value="Unassembled WGS sequence"/>
</dbReference>
<dbReference type="PIRSF" id="PIRSF017393">
    <property type="entry name" value="MTase_SAV2177"/>
    <property type="match status" value="1"/>
</dbReference>
<accession>A0A3A4BXE7</accession>
<dbReference type="OrthoDB" id="4134439at2"/>
<evidence type="ECO:0000313" key="1">
    <source>
        <dbReference type="EMBL" id="RJL36228.1"/>
    </source>
</evidence>
<protein>
    <submittedName>
        <fullName evidence="1">SAM-dependent methyltransferase</fullName>
    </submittedName>
</protein>
<sequence>MPPGVDPTVPNVARMYDYYLGGRDNYEADRDAAERILTLMPQARRWARDNRAFLGRTVRFLAESGVRQFIDIGTGLPTQENVHQVAQRVHPDARVVYVDNDAVVVAHGRALLARNGASIVIEGDMHRPRDILGHPELRALIDLGEPVAVLLLAIVHFVPDLAQARRILGELAAGLAPGSYLVVSHATPGKVGREVVAEGREVYSAAASGGITPRSPKELAALFDGLDLIGPGLTPVNHWAPDAPPYTGEVEAGFLGAVARV</sequence>
<proteinExistence type="predicted"/>
<dbReference type="InterPro" id="IPR006764">
    <property type="entry name" value="SAM_dep_MeTrfase_SAV2177_type"/>
</dbReference>
<organism evidence="1 2">
    <name type="scientific">Bailinhaonella thermotolerans</name>
    <dbReference type="NCBI Taxonomy" id="1070861"/>
    <lineage>
        <taxon>Bacteria</taxon>
        <taxon>Bacillati</taxon>
        <taxon>Actinomycetota</taxon>
        <taxon>Actinomycetes</taxon>
        <taxon>Streptosporangiales</taxon>
        <taxon>Streptosporangiaceae</taxon>
        <taxon>Bailinhaonella</taxon>
    </lineage>
</organism>
<keyword evidence="1" id="KW-0808">Transferase</keyword>
<dbReference type="Pfam" id="PF04672">
    <property type="entry name" value="Methyltransf_19"/>
    <property type="match status" value="1"/>
</dbReference>
<dbReference type="Gene3D" id="3.40.50.150">
    <property type="entry name" value="Vaccinia Virus protein VP39"/>
    <property type="match status" value="1"/>
</dbReference>
<dbReference type="SUPFAM" id="SSF53335">
    <property type="entry name" value="S-adenosyl-L-methionine-dependent methyltransferases"/>
    <property type="match status" value="1"/>
</dbReference>
<name>A0A3A4BXE7_9ACTN</name>
<reference evidence="1 2" key="1">
    <citation type="submission" date="2018-09" db="EMBL/GenBank/DDBJ databases">
        <title>YIM 75507 draft genome.</title>
        <authorList>
            <person name="Tang S."/>
            <person name="Feng Y."/>
        </authorList>
    </citation>
    <scope>NUCLEOTIDE SEQUENCE [LARGE SCALE GENOMIC DNA]</scope>
    <source>
        <strain evidence="1 2">YIM 75507</strain>
    </source>
</reference>
<gene>
    <name evidence="1" type="ORF">D5H75_03550</name>
</gene>
<comment type="caution">
    <text evidence="1">The sequence shown here is derived from an EMBL/GenBank/DDBJ whole genome shotgun (WGS) entry which is preliminary data.</text>
</comment>
<dbReference type="GO" id="GO:0032259">
    <property type="term" value="P:methylation"/>
    <property type="evidence" value="ECO:0007669"/>
    <property type="project" value="UniProtKB-KW"/>
</dbReference>
<dbReference type="GO" id="GO:0008168">
    <property type="term" value="F:methyltransferase activity"/>
    <property type="evidence" value="ECO:0007669"/>
    <property type="project" value="UniProtKB-KW"/>
</dbReference>
<dbReference type="InterPro" id="IPR029063">
    <property type="entry name" value="SAM-dependent_MTases_sf"/>
</dbReference>